<organism evidence="12 13">
    <name type="scientific">Halobacterium jilantaiense</name>
    <dbReference type="NCBI Taxonomy" id="355548"/>
    <lineage>
        <taxon>Archaea</taxon>
        <taxon>Methanobacteriati</taxon>
        <taxon>Methanobacteriota</taxon>
        <taxon>Stenosarchaea group</taxon>
        <taxon>Halobacteria</taxon>
        <taxon>Halobacteriales</taxon>
        <taxon>Halobacteriaceae</taxon>
        <taxon>Halobacterium</taxon>
    </lineage>
</organism>
<keyword evidence="8 10" id="KW-1133">Transmembrane helix</keyword>
<dbReference type="InterPro" id="IPR023214">
    <property type="entry name" value="HAD_sf"/>
</dbReference>
<feature type="transmembrane region" description="Helical" evidence="10">
    <location>
        <begin position="170"/>
        <end position="188"/>
    </location>
</feature>
<comment type="subcellular location">
    <subcellularLocation>
        <location evidence="1">Membrane</location>
        <topology evidence="1">Multi-pass membrane protein</topology>
    </subcellularLocation>
</comment>
<dbReference type="InterPro" id="IPR006121">
    <property type="entry name" value="HMA_dom"/>
</dbReference>
<evidence type="ECO:0000256" key="1">
    <source>
        <dbReference type="ARBA" id="ARBA00004141"/>
    </source>
</evidence>
<name>A0A1I0P5H1_9EURY</name>
<dbReference type="NCBIfam" id="TIGR01512">
    <property type="entry name" value="ATPase-IB2_Cd"/>
    <property type="match status" value="1"/>
</dbReference>
<dbReference type="InterPro" id="IPR059000">
    <property type="entry name" value="ATPase_P-type_domA"/>
</dbReference>
<dbReference type="InterPro" id="IPR023299">
    <property type="entry name" value="ATPase_P-typ_cyto_dom_N"/>
</dbReference>
<dbReference type="STRING" id="355548.SAMN04487945_1414"/>
<dbReference type="PANTHER" id="PTHR48085:SF5">
    <property type="entry name" value="CADMIUM_ZINC-TRANSPORTING ATPASE HMA4-RELATED"/>
    <property type="match status" value="1"/>
</dbReference>
<dbReference type="PRINTS" id="PR00119">
    <property type="entry name" value="CATATPASE"/>
</dbReference>
<protein>
    <submittedName>
        <fullName evidence="12">Cd2+/Zn2+-exporting ATPase</fullName>
    </submittedName>
</protein>
<dbReference type="GO" id="GO:0019829">
    <property type="term" value="F:ATPase-coupled monoatomic cation transmembrane transporter activity"/>
    <property type="evidence" value="ECO:0007669"/>
    <property type="project" value="InterPro"/>
</dbReference>
<reference evidence="12 13" key="1">
    <citation type="submission" date="2016-10" db="EMBL/GenBank/DDBJ databases">
        <authorList>
            <person name="de Groot N.N."/>
        </authorList>
    </citation>
    <scope>NUCLEOTIDE SEQUENCE [LARGE SCALE GENOMIC DNA]</scope>
    <source>
        <strain evidence="12 13">CGMCC 1.5337</strain>
    </source>
</reference>
<feature type="transmembrane region" description="Helical" evidence="10">
    <location>
        <begin position="374"/>
        <end position="398"/>
    </location>
</feature>
<feature type="transmembrane region" description="Helical" evidence="10">
    <location>
        <begin position="103"/>
        <end position="122"/>
    </location>
</feature>
<evidence type="ECO:0000256" key="3">
    <source>
        <dbReference type="ARBA" id="ARBA00022692"/>
    </source>
</evidence>
<dbReference type="InterPro" id="IPR036163">
    <property type="entry name" value="HMA_dom_sf"/>
</dbReference>
<keyword evidence="3 10" id="KW-0812">Transmembrane</keyword>
<dbReference type="InterPro" id="IPR023298">
    <property type="entry name" value="ATPase_P-typ_TM_dom_sf"/>
</dbReference>
<keyword evidence="13" id="KW-1185">Reference proteome</keyword>
<dbReference type="EMBL" id="FOJA01000001">
    <property type="protein sequence ID" value="SEW09610.1"/>
    <property type="molecule type" value="Genomic_DNA"/>
</dbReference>
<evidence type="ECO:0000259" key="11">
    <source>
        <dbReference type="PROSITE" id="PS50846"/>
    </source>
</evidence>
<dbReference type="RefSeq" id="WP_089668643.1">
    <property type="nucleotide sequence ID" value="NZ_FOJA01000001.1"/>
</dbReference>
<dbReference type="SFLD" id="SFLDS00003">
    <property type="entry name" value="Haloacid_Dehalogenase"/>
    <property type="match status" value="1"/>
</dbReference>
<dbReference type="Pfam" id="PF00122">
    <property type="entry name" value="E1-E2_ATPase"/>
    <property type="match status" value="1"/>
</dbReference>
<keyword evidence="9 10" id="KW-0472">Membrane</keyword>
<dbReference type="Gene3D" id="3.40.50.1000">
    <property type="entry name" value="HAD superfamily/HAD-like"/>
    <property type="match status" value="1"/>
</dbReference>
<dbReference type="SUPFAM" id="SSF81653">
    <property type="entry name" value="Calcium ATPase, transduction domain A"/>
    <property type="match status" value="1"/>
</dbReference>
<proteinExistence type="inferred from homology"/>
<dbReference type="InterPro" id="IPR027256">
    <property type="entry name" value="P-typ_ATPase_IB"/>
</dbReference>
<sequence length="762" mass="79256">MTTIEEPTGSRAADSAVKLRLDVPEMDCSSCAGKVEDALDGAAGVTGHDEQPTTGSVVVTYDESATSEAAVVAAVEASGYEVTGTGRDRDTDRADVWTSPRALQTWAGGVFVAVGLLFEFVLGDANVLLATLGGSELHAADALFLVAVAVGGREILREGVRSARALRMDIDFLMSVAILGALTASLAFGESLYFEAATLAVLFSVAELLEAYSMDRARQSLRELMELSPDEATVRRDGEEVTVPVDDVDVGEVVVVRPGEKVPTDGVVVDGESAIDQSPVTGESVPVEKTDGDEVYAGTVNETGYLEVRVTSAAGDDTLSRIVELVEDAQSNQTDREQFVERFASKYTPAVVAFAIFTTLGTPFVFGVTWPTAVVYGLTLLVLACPCAFVISTPVSVVSGITSAARHGVLVKGGDHLEAMSEVDAVAVDKTGTLTTGDLAVTDVVALNGNSEADVLACARGLESRSEHPIADAIVERAEESGVDAPAVEDFESVTGKGVRATLDGDRHVAGKPGFFADLGFDLSHVHATTDGGVVTQAARERCERSDCLDLLDETVPDLQAEGKTVVLVGTEEELEGLVAVADTVRPGAKEALARLRALGVERTVMLTGDNERTARAVGDEVGVDEVRAELLPDEKVAAVDELVAEYGDVAMVGDGINDAPALATATVGIAMGAAGTDTALETADIALMGDDIAKLPYLYELAGDANAVIRQNVWASLGVKAALALAVPFGVVPIWLAVLAGDAGMTVGVTGNAMRLSRVEP</sequence>
<dbReference type="Pfam" id="PF00403">
    <property type="entry name" value="HMA"/>
    <property type="match status" value="1"/>
</dbReference>
<evidence type="ECO:0000256" key="8">
    <source>
        <dbReference type="ARBA" id="ARBA00022989"/>
    </source>
</evidence>
<evidence type="ECO:0000256" key="4">
    <source>
        <dbReference type="ARBA" id="ARBA00022723"/>
    </source>
</evidence>
<dbReference type="Proteomes" id="UP000198518">
    <property type="component" value="Unassembled WGS sequence"/>
</dbReference>
<evidence type="ECO:0000313" key="12">
    <source>
        <dbReference type="EMBL" id="SEW09610.1"/>
    </source>
</evidence>
<dbReference type="AlphaFoldDB" id="A0A1I0P5H1"/>
<dbReference type="GO" id="GO:0016020">
    <property type="term" value="C:membrane"/>
    <property type="evidence" value="ECO:0007669"/>
    <property type="project" value="UniProtKB-SubCell"/>
</dbReference>
<evidence type="ECO:0000256" key="9">
    <source>
        <dbReference type="ARBA" id="ARBA00023136"/>
    </source>
</evidence>
<comment type="similarity">
    <text evidence="2">Belongs to the cation transport ATPase (P-type) (TC 3.A.3) family. Type IB subfamily.</text>
</comment>
<dbReference type="SUPFAM" id="SSF55008">
    <property type="entry name" value="HMA, heavy metal-associated domain"/>
    <property type="match status" value="1"/>
</dbReference>
<keyword evidence="6" id="KW-0067">ATP-binding</keyword>
<feature type="transmembrane region" description="Helical" evidence="10">
    <location>
        <begin position="347"/>
        <end position="368"/>
    </location>
</feature>
<dbReference type="Gene3D" id="3.30.70.100">
    <property type="match status" value="1"/>
</dbReference>
<dbReference type="PRINTS" id="PR00941">
    <property type="entry name" value="CDATPASE"/>
</dbReference>
<dbReference type="PANTHER" id="PTHR48085">
    <property type="entry name" value="CADMIUM/ZINC-TRANSPORTING ATPASE HMA2-RELATED"/>
    <property type="match status" value="1"/>
</dbReference>
<dbReference type="NCBIfam" id="TIGR01525">
    <property type="entry name" value="ATPase-IB_hvy"/>
    <property type="match status" value="1"/>
</dbReference>
<evidence type="ECO:0000256" key="2">
    <source>
        <dbReference type="ARBA" id="ARBA00006024"/>
    </source>
</evidence>
<evidence type="ECO:0000256" key="6">
    <source>
        <dbReference type="ARBA" id="ARBA00022840"/>
    </source>
</evidence>
<dbReference type="Gene3D" id="3.40.1110.10">
    <property type="entry name" value="Calcium-transporting ATPase, cytoplasmic domain N"/>
    <property type="match status" value="1"/>
</dbReference>
<dbReference type="Gene3D" id="2.70.150.10">
    <property type="entry name" value="Calcium-transporting ATPase, cytoplasmic transduction domain A"/>
    <property type="match status" value="1"/>
</dbReference>
<dbReference type="CDD" id="cd00371">
    <property type="entry name" value="HMA"/>
    <property type="match status" value="1"/>
</dbReference>
<accession>A0A1I0P5H1</accession>
<keyword evidence="5" id="KW-0547">Nucleotide-binding</keyword>
<dbReference type="InterPro" id="IPR044492">
    <property type="entry name" value="P_typ_ATPase_HD_dom"/>
</dbReference>
<evidence type="ECO:0000313" key="13">
    <source>
        <dbReference type="Proteomes" id="UP000198518"/>
    </source>
</evidence>
<dbReference type="GO" id="GO:0016887">
    <property type="term" value="F:ATP hydrolysis activity"/>
    <property type="evidence" value="ECO:0007669"/>
    <property type="project" value="InterPro"/>
</dbReference>
<dbReference type="GO" id="GO:0005524">
    <property type="term" value="F:ATP binding"/>
    <property type="evidence" value="ECO:0007669"/>
    <property type="project" value="UniProtKB-KW"/>
</dbReference>
<keyword evidence="7" id="KW-1278">Translocase</keyword>
<gene>
    <name evidence="12" type="ORF">SAMN04487945_1414</name>
</gene>
<dbReference type="SFLD" id="SFLDG00002">
    <property type="entry name" value="C1.7:_P-type_atpase_like"/>
    <property type="match status" value="1"/>
</dbReference>
<evidence type="ECO:0000256" key="7">
    <source>
        <dbReference type="ARBA" id="ARBA00022967"/>
    </source>
</evidence>
<dbReference type="SUPFAM" id="SSF81665">
    <property type="entry name" value="Calcium ATPase, transmembrane domain M"/>
    <property type="match status" value="1"/>
</dbReference>
<dbReference type="SFLD" id="SFLDF00027">
    <property type="entry name" value="p-type_atpase"/>
    <property type="match status" value="1"/>
</dbReference>
<evidence type="ECO:0000256" key="10">
    <source>
        <dbReference type="SAM" id="Phobius"/>
    </source>
</evidence>
<feature type="transmembrane region" description="Helical" evidence="10">
    <location>
        <begin position="718"/>
        <end position="739"/>
    </location>
</feature>
<dbReference type="NCBIfam" id="TIGR01494">
    <property type="entry name" value="ATPase_P-type"/>
    <property type="match status" value="2"/>
</dbReference>
<dbReference type="Pfam" id="PF00702">
    <property type="entry name" value="Hydrolase"/>
    <property type="match status" value="1"/>
</dbReference>
<keyword evidence="4" id="KW-0479">Metal-binding</keyword>
<dbReference type="FunFam" id="2.70.150.10:FF:000002">
    <property type="entry name" value="Copper-transporting ATPase 1, putative"/>
    <property type="match status" value="1"/>
</dbReference>
<dbReference type="InterPro" id="IPR008250">
    <property type="entry name" value="ATPase_P-typ_transduc_dom_A_sf"/>
</dbReference>
<dbReference type="InterPro" id="IPR001757">
    <property type="entry name" value="P_typ_ATPase"/>
</dbReference>
<dbReference type="SUPFAM" id="SSF56784">
    <property type="entry name" value="HAD-like"/>
    <property type="match status" value="1"/>
</dbReference>
<evidence type="ECO:0000256" key="5">
    <source>
        <dbReference type="ARBA" id="ARBA00022741"/>
    </source>
</evidence>
<dbReference type="InterPro" id="IPR036412">
    <property type="entry name" value="HAD-like_sf"/>
</dbReference>
<dbReference type="PROSITE" id="PS50846">
    <property type="entry name" value="HMA_2"/>
    <property type="match status" value="1"/>
</dbReference>
<dbReference type="InterPro" id="IPR051014">
    <property type="entry name" value="Cation_Transport_ATPase_IB"/>
</dbReference>
<feature type="domain" description="HMA" evidence="11">
    <location>
        <begin position="17"/>
        <end position="83"/>
    </location>
</feature>
<dbReference type="InterPro" id="IPR018303">
    <property type="entry name" value="ATPase_P-typ_P_site"/>
</dbReference>
<dbReference type="PROSITE" id="PS00154">
    <property type="entry name" value="ATPASE_E1_E2"/>
    <property type="match status" value="1"/>
</dbReference>
<dbReference type="GO" id="GO:0046872">
    <property type="term" value="F:metal ion binding"/>
    <property type="evidence" value="ECO:0007669"/>
    <property type="project" value="UniProtKB-KW"/>
</dbReference>